<dbReference type="PANTHER" id="PTHR10146:SF14">
    <property type="entry name" value="PYRIDOXAL PHOSPHATE HOMEOSTASIS PROTEIN"/>
    <property type="match status" value="1"/>
</dbReference>
<dbReference type="InterPro" id="IPR011078">
    <property type="entry name" value="PyrdxlP_homeostasis"/>
</dbReference>
<dbReference type="HAMAP" id="MF_02087">
    <property type="entry name" value="PLP_homeostasis"/>
    <property type="match status" value="1"/>
</dbReference>
<keyword evidence="6" id="KW-1185">Reference proteome</keyword>
<dbReference type="Pfam" id="PF01168">
    <property type="entry name" value="Ala_racemase_N"/>
    <property type="match status" value="1"/>
</dbReference>
<dbReference type="Gene3D" id="3.20.20.10">
    <property type="entry name" value="Alanine racemase"/>
    <property type="match status" value="1"/>
</dbReference>
<feature type="domain" description="Alanine racemase N-terminal" evidence="4">
    <location>
        <begin position="212"/>
        <end position="301"/>
    </location>
</feature>
<evidence type="ECO:0000256" key="1">
    <source>
        <dbReference type="ARBA" id="ARBA00022898"/>
    </source>
</evidence>
<sequence length="324" mass="34900">MSAPSTNTPAAAAAAAGAAAAPKEETMLDRLNDSSRAFLRAYSQRLLDVADGPAPFGLLSAPDHESQPRLPQLLLVAKCQTLDSLREAHALGQVNFGENYIPELCNKALLLPKTIQWHYIGILQSNKIRHLLQSVPNLAGIQTVTSERQAQTISRVMGELKASGVRAPGDRLRLFVQINTSGEDTKSGLDAASVDTAPATSETDQTHPDFAVMRLIRQIQALDHVAFEGLMTIGSTEESYADSGYNSDFARLHALRERICTTTGLHQGIIGLSMGMSADFEQAIRQGSTCVRIGSAIFGGRNMEAVQQIALQAEEFRKQQASSS</sequence>
<dbReference type="eggNOG" id="KOG3157">
    <property type="taxonomic scope" value="Eukaryota"/>
</dbReference>
<name>A0A058Z4S3_FONAL</name>
<evidence type="ECO:0000313" key="5">
    <source>
        <dbReference type="EMBL" id="KCV68923.1"/>
    </source>
</evidence>
<protein>
    <recommendedName>
        <fullName evidence="2">Pyridoxal phosphate homeostasis protein</fullName>
        <shortName evidence="2">PLP homeostasis protein</shortName>
    </recommendedName>
</protein>
<feature type="modified residue" description="N6-(pyridoxal phosphate)lysine" evidence="2">
    <location>
        <position position="78"/>
    </location>
</feature>
<comment type="similarity">
    <text evidence="2 3">Belongs to the pyridoxal phosphate-binding protein YggS/PROSC family.</text>
</comment>
<keyword evidence="1 2" id="KW-0663">Pyridoxal phosphate</keyword>
<dbReference type="InterPro" id="IPR029066">
    <property type="entry name" value="PLP-binding_barrel"/>
</dbReference>
<dbReference type="EMBL" id="KB932207">
    <property type="protein sequence ID" value="KCV68923.1"/>
    <property type="molecule type" value="Genomic_DNA"/>
</dbReference>
<evidence type="ECO:0000256" key="3">
    <source>
        <dbReference type="RuleBase" id="RU004514"/>
    </source>
</evidence>
<dbReference type="PANTHER" id="PTHR10146">
    <property type="entry name" value="PROLINE SYNTHETASE CO-TRANSCRIBED BACTERIAL HOMOLOG PROTEIN"/>
    <property type="match status" value="1"/>
</dbReference>
<dbReference type="OMA" id="SVPNLYM"/>
<evidence type="ECO:0000313" key="6">
    <source>
        <dbReference type="Proteomes" id="UP000030693"/>
    </source>
</evidence>
<comment type="function">
    <text evidence="2">Pyridoxal 5'-phosphate (PLP)-binding protein, which may be involved in intracellular homeostatic regulation of pyridoxal 5'-phosphate (PLP), the active form of vitamin B6.</text>
</comment>
<dbReference type="Proteomes" id="UP000030693">
    <property type="component" value="Unassembled WGS sequence"/>
</dbReference>
<dbReference type="GO" id="GO:0030170">
    <property type="term" value="F:pyridoxal phosphate binding"/>
    <property type="evidence" value="ECO:0007669"/>
    <property type="project" value="UniProtKB-UniRule"/>
</dbReference>
<dbReference type="AlphaFoldDB" id="A0A058Z4S3"/>
<evidence type="ECO:0000256" key="2">
    <source>
        <dbReference type="HAMAP-Rule" id="MF_03225"/>
    </source>
</evidence>
<dbReference type="SUPFAM" id="SSF51419">
    <property type="entry name" value="PLP-binding barrel"/>
    <property type="match status" value="1"/>
</dbReference>
<organism evidence="5">
    <name type="scientific">Fonticula alba</name>
    <name type="common">Slime mold</name>
    <dbReference type="NCBI Taxonomy" id="691883"/>
    <lineage>
        <taxon>Eukaryota</taxon>
        <taxon>Rotosphaerida</taxon>
        <taxon>Fonticulaceae</taxon>
        <taxon>Fonticula</taxon>
    </lineage>
</organism>
<dbReference type="OrthoDB" id="10264196at2759"/>
<dbReference type="GeneID" id="20529068"/>
<accession>A0A058Z4S3</accession>
<gene>
    <name evidence="5" type="ORF">H696_04343</name>
</gene>
<dbReference type="InterPro" id="IPR001608">
    <property type="entry name" value="Ala_racemase_N"/>
</dbReference>
<proteinExistence type="inferred from homology"/>
<reference evidence="5" key="1">
    <citation type="submission" date="2013-04" db="EMBL/GenBank/DDBJ databases">
        <title>The Genome Sequence of Fonticula alba ATCC 38817.</title>
        <authorList>
            <consortium name="The Broad Institute Genomics Platform"/>
            <person name="Russ C."/>
            <person name="Cuomo C."/>
            <person name="Burger G."/>
            <person name="Gray M.W."/>
            <person name="Holland P.W.H."/>
            <person name="King N."/>
            <person name="Lang F.B.F."/>
            <person name="Roger A.J."/>
            <person name="Ruiz-Trillo I."/>
            <person name="Brown M."/>
            <person name="Walker B."/>
            <person name="Young S."/>
            <person name="Zeng Q."/>
            <person name="Gargeya S."/>
            <person name="Fitzgerald M."/>
            <person name="Haas B."/>
            <person name="Abouelleil A."/>
            <person name="Allen A.W."/>
            <person name="Alvarado L."/>
            <person name="Arachchi H.M."/>
            <person name="Berlin A.M."/>
            <person name="Chapman S.B."/>
            <person name="Gainer-Dewar J."/>
            <person name="Goldberg J."/>
            <person name="Griggs A."/>
            <person name="Gujja S."/>
            <person name="Hansen M."/>
            <person name="Howarth C."/>
            <person name="Imamovic A."/>
            <person name="Ireland A."/>
            <person name="Larimer J."/>
            <person name="McCowan C."/>
            <person name="Murphy C."/>
            <person name="Pearson M."/>
            <person name="Poon T.W."/>
            <person name="Priest M."/>
            <person name="Roberts A."/>
            <person name="Saif S."/>
            <person name="Shea T."/>
            <person name="Sisk P."/>
            <person name="Sykes S."/>
            <person name="Wortman J."/>
            <person name="Nusbaum C."/>
            <person name="Birren B."/>
        </authorList>
    </citation>
    <scope>NUCLEOTIDE SEQUENCE [LARGE SCALE GENOMIC DNA]</scope>
    <source>
        <strain evidence="5">ATCC 38817</strain>
    </source>
</reference>
<evidence type="ECO:0000259" key="4">
    <source>
        <dbReference type="Pfam" id="PF01168"/>
    </source>
</evidence>
<dbReference type="STRING" id="691883.A0A058Z4S3"/>
<dbReference type="RefSeq" id="XP_009496494.1">
    <property type="nucleotide sequence ID" value="XM_009498219.1"/>
</dbReference>
<dbReference type="NCBIfam" id="TIGR00044">
    <property type="entry name" value="YggS family pyridoxal phosphate-dependent enzyme"/>
    <property type="match status" value="1"/>
</dbReference>